<feature type="transmembrane region" description="Helical" evidence="1">
    <location>
        <begin position="6"/>
        <end position="28"/>
    </location>
</feature>
<proteinExistence type="predicted"/>
<gene>
    <name evidence="2" type="ORF">GGR33_003757</name>
</gene>
<keyword evidence="1" id="KW-1133">Transmembrane helix</keyword>
<dbReference type="Proteomes" id="UP000517759">
    <property type="component" value="Unassembled WGS sequence"/>
</dbReference>
<keyword evidence="1" id="KW-0472">Membrane</keyword>
<accession>A0A7W6AJ01</accession>
<name>A0A7W6AJ01_9HYPH</name>
<dbReference type="RefSeq" id="WP_281381186.1">
    <property type="nucleotide sequence ID" value="NZ_BSPG01000018.1"/>
</dbReference>
<reference evidence="2 3" key="1">
    <citation type="submission" date="2020-08" db="EMBL/GenBank/DDBJ databases">
        <title>Genomic Encyclopedia of Type Strains, Phase IV (KMG-IV): sequencing the most valuable type-strain genomes for metagenomic binning, comparative biology and taxonomic classification.</title>
        <authorList>
            <person name="Goeker M."/>
        </authorList>
    </citation>
    <scope>NUCLEOTIDE SEQUENCE [LARGE SCALE GENOMIC DNA]</scope>
    <source>
        <strain evidence="2 3">DSM 24105</strain>
    </source>
</reference>
<sequence length="43" mass="4570">MNGTALALASFVFAGLSVGAMIAVPLLIRSSDQRERRRGGWHG</sequence>
<keyword evidence="1" id="KW-0812">Transmembrane</keyword>
<organism evidence="2 3">
    <name type="scientific">Methylobacterium brachythecii</name>
    <dbReference type="NCBI Taxonomy" id="1176177"/>
    <lineage>
        <taxon>Bacteria</taxon>
        <taxon>Pseudomonadati</taxon>
        <taxon>Pseudomonadota</taxon>
        <taxon>Alphaproteobacteria</taxon>
        <taxon>Hyphomicrobiales</taxon>
        <taxon>Methylobacteriaceae</taxon>
        <taxon>Methylobacterium</taxon>
    </lineage>
</organism>
<protein>
    <submittedName>
        <fullName evidence="2">Uncharacterized protein</fullName>
    </submittedName>
</protein>
<evidence type="ECO:0000313" key="2">
    <source>
        <dbReference type="EMBL" id="MBB3904238.1"/>
    </source>
</evidence>
<dbReference type="AlphaFoldDB" id="A0A7W6AJ01"/>
<evidence type="ECO:0000313" key="3">
    <source>
        <dbReference type="Proteomes" id="UP000517759"/>
    </source>
</evidence>
<evidence type="ECO:0000256" key="1">
    <source>
        <dbReference type="SAM" id="Phobius"/>
    </source>
</evidence>
<comment type="caution">
    <text evidence="2">The sequence shown here is derived from an EMBL/GenBank/DDBJ whole genome shotgun (WGS) entry which is preliminary data.</text>
</comment>
<dbReference type="EMBL" id="JACIDN010000007">
    <property type="protein sequence ID" value="MBB3904238.1"/>
    <property type="molecule type" value="Genomic_DNA"/>
</dbReference>